<keyword evidence="11" id="KW-0282">Flagellum</keyword>
<dbReference type="Proteomes" id="UP000326354">
    <property type="component" value="Chromosome"/>
</dbReference>
<dbReference type="GO" id="GO:0005886">
    <property type="term" value="C:plasma membrane"/>
    <property type="evidence" value="ECO:0007669"/>
    <property type="project" value="UniProtKB-SubCell"/>
</dbReference>
<keyword evidence="12" id="KW-1185">Reference proteome</keyword>
<feature type="transmembrane region" description="Helical" evidence="9">
    <location>
        <begin position="28"/>
        <end position="50"/>
    </location>
</feature>
<proteinExistence type="inferred from homology"/>
<dbReference type="AlphaFoldDB" id="A0A5S9F4D6"/>
<protein>
    <submittedName>
        <fullName evidence="11">Flagellar motor protein MotP</fullName>
    </submittedName>
</protein>
<keyword evidence="7 9" id="KW-1133">Transmembrane helix</keyword>
<name>A0A5S9F4D6_UABAM</name>
<evidence type="ECO:0000256" key="7">
    <source>
        <dbReference type="ARBA" id="ARBA00022989"/>
    </source>
</evidence>
<feature type="domain" description="MotA/TolQ/ExbB proton channel" evidence="10">
    <location>
        <begin position="101"/>
        <end position="212"/>
    </location>
</feature>
<keyword evidence="4" id="KW-1003">Cell membrane</keyword>
<dbReference type="PANTHER" id="PTHR30433:SF2">
    <property type="entry name" value="MOTILITY PROTEIN A"/>
    <property type="match status" value="1"/>
</dbReference>
<dbReference type="InterPro" id="IPR047055">
    <property type="entry name" value="MotA-like"/>
</dbReference>
<sequence length="257" mass="27840">MDLATLGGIILGLGLIFGSILMGSGASIFLHIPSILITVGGTIASTLINFPLAKVTSTFAIVKNTFQGTSILPHNLIKQLIEYNQIVRKDGIMSLEEKMDEMPSFMKGGMQMVIDNTPPEIIRDILTLEMDAISTRHAMGKKILDSMGAAAPAFGMIGTLIGLVQMLQNLSDPSGIGAGMAVALLTTFYGALMANLVFIPLAGKLESRNYEEQVINEIITEGILAIQSGEHPFVMKERLKVFLPSRKRYQLDDNNDK</sequence>
<evidence type="ECO:0000256" key="8">
    <source>
        <dbReference type="ARBA" id="ARBA00023136"/>
    </source>
</evidence>
<evidence type="ECO:0000259" key="10">
    <source>
        <dbReference type="Pfam" id="PF01618"/>
    </source>
</evidence>
<evidence type="ECO:0000256" key="6">
    <source>
        <dbReference type="ARBA" id="ARBA00022779"/>
    </source>
</evidence>
<evidence type="ECO:0000256" key="2">
    <source>
        <dbReference type="ARBA" id="ARBA00008038"/>
    </source>
</evidence>
<dbReference type="OrthoDB" id="9806929at2"/>
<keyword evidence="8 9" id="KW-0472">Membrane</keyword>
<keyword evidence="6" id="KW-0283">Flagellar rotation</keyword>
<comment type="similarity">
    <text evidence="2">Belongs to the MotA family.</text>
</comment>
<keyword evidence="11" id="KW-0969">Cilium</keyword>
<evidence type="ECO:0000313" key="11">
    <source>
        <dbReference type="EMBL" id="BBM85023.1"/>
    </source>
</evidence>
<comment type="subcellular location">
    <subcellularLocation>
        <location evidence="1">Cell membrane</location>
        <topology evidence="1">Multi-pass membrane protein</topology>
    </subcellularLocation>
</comment>
<dbReference type="PROSITE" id="PS01307">
    <property type="entry name" value="MOTA"/>
    <property type="match status" value="1"/>
</dbReference>
<evidence type="ECO:0000256" key="9">
    <source>
        <dbReference type="SAM" id="Phobius"/>
    </source>
</evidence>
<accession>A0A5S9F4D6</accession>
<dbReference type="PANTHER" id="PTHR30433">
    <property type="entry name" value="CHEMOTAXIS PROTEIN MOTA"/>
    <property type="match status" value="1"/>
</dbReference>
<evidence type="ECO:0000256" key="5">
    <source>
        <dbReference type="ARBA" id="ARBA00022692"/>
    </source>
</evidence>
<dbReference type="Pfam" id="PF01618">
    <property type="entry name" value="MotA_ExbB"/>
    <property type="match status" value="1"/>
</dbReference>
<keyword evidence="11" id="KW-0966">Cell projection</keyword>
<dbReference type="RefSeq" id="WP_151969146.1">
    <property type="nucleotide sequence ID" value="NZ_AP019860.1"/>
</dbReference>
<dbReference type="KEGG" id="uam:UABAM_03386"/>
<feature type="transmembrane region" description="Helical" evidence="9">
    <location>
        <begin position="176"/>
        <end position="198"/>
    </location>
</feature>
<evidence type="ECO:0000256" key="1">
    <source>
        <dbReference type="ARBA" id="ARBA00004651"/>
    </source>
</evidence>
<dbReference type="GO" id="GO:0006935">
    <property type="term" value="P:chemotaxis"/>
    <property type="evidence" value="ECO:0007669"/>
    <property type="project" value="InterPro"/>
</dbReference>
<organism evidence="11 12">
    <name type="scientific">Uabimicrobium amorphum</name>
    <dbReference type="NCBI Taxonomy" id="2596890"/>
    <lineage>
        <taxon>Bacteria</taxon>
        <taxon>Pseudomonadati</taxon>
        <taxon>Planctomycetota</taxon>
        <taxon>Candidatus Uabimicrobiia</taxon>
        <taxon>Candidatus Uabimicrobiales</taxon>
        <taxon>Candidatus Uabimicrobiaceae</taxon>
        <taxon>Candidatus Uabimicrobium</taxon>
    </lineage>
</organism>
<dbReference type="InterPro" id="IPR000540">
    <property type="entry name" value="Flag_MotA_CS"/>
</dbReference>
<evidence type="ECO:0000256" key="4">
    <source>
        <dbReference type="ARBA" id="ARBA00022475"/>
    </source>
</evidence>
<dbReference type="GO" id="GO:0071978">
    <property type="term" value="P:bacterial-type flagellum-dependent swarming motility"/>
    <property type="evidence" value="ECO:0007669"/>
    <property type="project" value="InterPro"/>
</dbReference>
<dbReference type="InterPro" id="IPR002898">
    <property type="entry name" value="MotA_ExbB_proton_chnl"/>
</dbReference>
<reference evidence="11 12" key="1">
    <citation type="submission" date="2019-08" db="EMBL/GenBank/DDBJ databases">
        <title>Complete genome sequence of Candidatus Uab amorphum.</title>
        <authorList>
            <person name="Shiratori T."/>
            <person name="Suzuki S."/>
            <person name="Kakizawa Y."/>
            <person name="Ishida K."/>
        </authorList>
    </citation>
    <scope>NUCLEOTIDE SEQUENCE [LARGE SCALE GENOMIC DNA]</scope>
    <source>
        <strain evidence="11 12">SRT547</strain>
    </source>
</reference>
<evidence type="ECO:0000256" key="3">
    <source>
        <dbReference type="ARBA" id="ARBA00022448"/>
    </source>
</evidence>
<gene>
    <name evidence="11" type="ORF">UABAM_03386</name>
</gene>
<keyword evidence="3" id="KW-0813">Transport</keyword>
<keyword evidence="5 9" id="KW-0812">Transmembrane</keyword>
<evidence type="ECO:0000313" key="12">
    <source>
        <dbReference type="Proteomes" id="UP000326354"/>
    </source>
</evidence>
<dbReference type="EMBL" id="AP019860">
    <property type="protein sequence ID" value="BBM85023.1"/>
    <property type="molecule type" value="Genomic_DNA"/>
</dbReference>
<feature type="transmembrane region" description="Helical" evidence="9">
    <location>
        <begin position="143"/>
        <end position="164"/>
    </location>
</feature>